<proteinExistence type="predicted"/>
<evidence type="ECO:0008006" key="14">
    <source>
        <dbReference type="Google" id="ProtNLM"/>
    </source>
</evidence>
<evidence type="ECO:0000256" key="6">
    <source>
        <dbReference type="SAM" id="MobiDB-lite"/>
    </source>
</evidence>
<feature type="transmembrane region" description="Helical" evidence="7">
    <location>
        <begin position="2072"/>
        <end position="2090"/>
    </location>
</feature>
<feature type="domain" description="SD-repeat containing protein B" evidence="11">
    <location>
        <begin position="1040"/>
        <end position="1131"/>
    </location>
</feature>
<evidence type="ECO:0000256" key="7">
    <source>
        <dbReference type="SAM" id="Phobius"/>
    </source>
</evidence>
<sequence>MAGFKKNLVAFLSAVLMMSSFEMAPTFAMDADLGNDDYKVGVDKKLNPTNLTVDLKIKLEDKKKDTPKEISHLSKNSKKEGVEKEELSLRNDSEDEYEIKISENDDYEFELTYSKEVKEAQDDAEAINREETLTFSVNVDEITEVEPETNSEAPLTQTEDVKAPEVSVDALGDADITLEVVDYDPSVEWKAGEQHQINVKVDFKDNNSTGKEIRINVPEGMEVVSYPVKGSPESGTPEYSMNGTLVDGVITESQKLEPTYYESFNGQIVYKVSDTTQIVELERMITVKVDEKIYYGPKTFTDAIKVEAFKNGDLADMKSFSHTTVEKVSYLLRAPSSNFHATVSKGDTDTLIMGNPRVSRDGRFNQTRFAVKNITTTMYYPIGTTIDDTQLTQTVVSKDDSIGKIVLSADNLSSSTSQLFTVPLKYGHLAEGFYYASDQSYFEINTYDGAVIKVTDKDVPKASLNIIDPETVPNKLTLRTDKTPFVNQHEDFSNSLVRYSILNDNTTVKTNQIIQLDFDANLEVKAALAPGGVKNVKKVFYVTNKNTSLREANKSQIVGLNSAGMTGVSQTILGLQADEYFTRVVFEMNDIPKAYRSADYLSNSKYGNIIGRLKDGAAAGNVTVKVFARLADGTEDLESVVSETQVVSRIAKPHVRMLPNNDGKVVNAGDTTTLQFNLSEQYYYDNGANSFGIIDPEFFFIIPENTQIDMSTFKVWASNKAIGSSDYTSEIYTINATGQRALRVQFSGVFGANYKDSYLPVLPYVRFNLNTNIKSGGIYELNKAGFWKLDKNWTVSNVSGQPGSVADTDDINNDNDVTERIMPAKATQLNIISREELIIDTYTQPKGDIRRPSFDITKPETAVSFTPGTEATYTVDLLNNKNVPINGFAVYIPVPKEGNDFGKNFQSTPFAWNMKLNAVPKIEIYDKNGADISIEKGSSYKLTYSTDATTEANYLGAAYGTSFNPNTTMIRLENTSGSVESGERAVLVMDYVVDETPATAIGKLGKINDFMPFYSFDAGTVGGSSGSRVGANLEIAEIKGLVFLDANKNGIMDGSEVGLGSKPVELLKKDTNGAYVSVKTMNTNADGTYAFGDLGNGDYQVNFNGVLGSNQMFTLKGQGNDGMKDSDVDVKGPNAGLVSSIDPTSTQSGQITVGVIDYDLTQLTVKFDKSSETVKAKKEIDLATTITPDFFNSIKESMTFTSSKESVAIVSSTGRVTGQAVGTADITVTVTDIYGNTASDTIQVTVTSNTPPVLTLQKIVADVEINTSVNLSDYIASVTDNEDGPIDPSNVVITPSTLDTSVLGAIQNVEYSVKDRDDNEVKQTIKFTTVDTLAPTIGSETLNAVNINNSKPLTEAEFLALIQYHVTDNSLGTVTTSDFDIKLTQAIQSKPGSVVVTLKATDASNNTQVFAVSVTLVDDVKPEITAESSLVLNSSDADLNESAFLGLVNVNATDNSGNVTVSSDFDTIGVDQKTPNAIGVNVTITATDGAGNTKFVTVKVTVKDTTAPILTIAKNVVVLEKTDGLTYADLKQEINPSFTDNGDMTGIEETTIDFGSVKGNEIGRYQFQIQVIDKAGLGSNVETITVNVVDKFDPNTNESINAHDFDIQLEDVNDKNLIEHAQAKAFIVLGGKPKEIEITKVTHAITGTGDYTVKFETDQGTSKEVTAHVYSSVNIENKEAMNADDFVIQLSYVNEINVKQLSGLEAYDISVNPALPLDLDTITVSDLPTTIGDHNITFTTLKGTQITVVAHVFDVIDNVNKIAMNAHDFSMLLDDVSTEALIANSGVEAFDVSNPTQITPITDITVLTDLPQSLGNHTVTFEATSDLGKTSTLSVVATLYNNGTVVPGTGSIYANNFEIKMKHMTQDSVRIAAGVTAFDAAGNAVDVQDIKLVGELPQTAGYHNFVFEAKGVQVTVLGRVSARYEVVGHDLNMTMTEFKTFKANGTLEKEIINRAEGKLINLDTGEEAELAEVDYRSIDVEKLAPGNYDIELTYAIDGDFIDEETCVKDPMTFGLMKTMSKNVNLNITVDSSNGNGSNNGSNQESSNGSENGTHSESKGSSLPSTGIAVESTPVLLASGLVVLGFVLMLMNKKKKNENQ</sequence>
<keyword evidence="2" id="KW-0134">Cell wall</keyword>
<feature type="signal peptide" evidence="8">
    <location>
        <begin position="1"/>
        <end position="24"/>
    </location>
</feature>
<dbReference type="Pfam" id="PF00746">
    <property type="entry name" value="Gram_pos_anchor"/>
    <property type="match status" value="1"/>
</dbReference>
<dbReference type="PANTHER" id="PTHR24273:SF32">
    <property type="entry name" value="HYALIN"/>
    <property type="match status" value="1"/>
</dbReference>
<dbReference type="InterPro" id="IPR033764">
    <property type="entry name" value="Sdr_B"/>
</dbReference>
<reference evidence="12 13" key="1">
    <citation type="journal article" date="2020" name="Int. J. Syst. Evol. Microbiol.">
        <title>Description of Erysipelothrix piscisicarius sp. nov., an emergent fish pathogen, and assessment of virulence using a tiger barb (Puntigrus tetrazona) infection model.</title>
        <authorList>
            <person name="Pomaranski E.K."/>
            <person name="Griffin M.J."/>
            <person name="Camus A.C."/>
            <person name="Armwood A.R."/>
            <person name="Shelley J."/>
            <person name="Waldbieser G.C."/>
            <person name="LaFrentz B.R."/>
            <person name="Garcia J.C."/>
            <person name="Yanong R."/>
            <person name="Soto E."/>
        </authorList>
    </citation>
    <scope>NUCLEOTIDE SEQUENCE [LARGE SCALE GENOMIC DNA]</scope>
    <source>
        <strain evidence="12 13">15TAL0474</strain>
    </source>
</reference>
<keyword evidence="3" id="KW-0964">Secreted</keyword>
<dbReference type="Pfam" id="PF17210">
    <property type="entry name" value="SdrD_B"/>
    <property type="match status" value="1"/>
</dbReference>
<dbReference type="InterPro" id="IPR003343">
    <property type="entry name" value="Big_2"/>
</dbReference>
<evidence type="ECO:0000313" key="12">
    <source>
        <dbReference type="EMBL" id="AZK44733.1"/>
    </source>
</evidence>
<feature type="region of interest" description="Disordered" evidence="6">
    <location>
        <begin position="2027"/>
        <end position="2064"/>
    </location>
</feature>
<dbReference type="Pfam" id="PF02368">
    <property type="entry name" value="Big_2"/>
    <property type="match status" value="1"/>
</dbReference>
<dbReference type="InterPro" id="IPR008964">
    <property type="entry name" value="Invasin/intimin_cell_adhesion"/>
</dbReference>
<keyword evidence="7" id="KW-0812">Transmembrane</keyword>
<dbReference type="PANTHER" id="PTHR24273">
    <property type="entry name" value="FI04643P-RELATED"/>
    <property type="match status" value="1"/>
</dbReference>
<evidence type="ECO:0000256" key="1">
    <source>
        <dbReference type="ARBA" id="ARBA00004613"/>
    </source>
</evidence>
<feature type="chain" id="PRO_5039147262" description="LPXTG cell wall anchor domain-containing protein" evidence="8">
    <location>
        <begin position="25"/>
        <end position="2099"/>
    </location>
</feature>
<evidence type="ECO:0000256" key="3">
    <source>
        <dbReference type="ARBA" id="ARBA00022525"/>
    </source>
</evidence>
<dbReference type="Gene3D" id="2.60.40.1080">
    <property type="match status" value="1"/>
</dbReference>
<keyword evidence="13" id="KW-1185">Reference proteome</keyword>
<dbReference type="EMBL" id="CP034234">
    <property type="protein sequence ID" value="AZK44733.1"/>
    <property type="molecule type" value="Genomic_DNA"/>
</dbReference>
<evidence type="ECO:0000259" key="9">
    <source>
        <dbReference type="Pfam" id="PF00746"/>
    </source>
</evidence>
<dbReference type="SUPFAM" id="SSF117074">
    <property type="entry name" value="Hypothetical protein PA1324"/>
    <property type="match status" value="1"/>
</dbReference>
<dbReference type="GO" id="GO:0005576">
    <property type="term" value="C:extracellular region"/>
    <property type="evidence" value="ECO:0007669"/>
    <property type="project" value="UniProtKB-SubCell"/>
</dbReference>
<dbReference type="InterPro" id="IPR013783">
    <property type="entry name" value="Ig-like_fold"/>
</dbReference>
<feature type="compositionally biased region" description="Low complexity" evidence="6">
    <location>
        <begin position="2031"/>
        <end position="2052"/>
    </location>
</feature>
<comment type="subcellular location">
    <subcellularLocation>
        <location evidence="1">Secreted</location>
    </subcellularLocation>
</comment>
<keyword evidence="5" id="KW-0572">Peptidoglycan-anchor</keyword>
<feature type="domain" description="Gram-positive cocci surface proteins LPxTG" evidence="9">
    <location>
        <begin position="2056"/>
        <end position="2098"/>
    </location>
</feature>
<dbReference type="SUPFAM" id="SSF49373">
    <property type="entry name" value="Invasin/intimin cell-adhesion fragments"/>
    <property type="match status" value="1"/>
</dbReference>
<feature type="domain" description="BIG2" evidence="10">
    <location>
        <begin position="1165"/>
        <end position="1232"/>
    </location>
</feature>
<dbReference type="Proteomes" id="UP000278804">
    <property type="component" value="Chromosome"/>
</dbReference>
<protein>
    <recommendedName>
        <fullName evidence="14">LPXTG cell wall anchor domain-containing protein</fullName>
    </recommendedName>
</protein>
<keyword evidence="4 8" id="KW-0732">Signal</keyword>
<name>A0A3S8RPL1_9FIRM</name>
<dbReference type="KEGG" id="eri:EEI45_08515"/>
<organism evidence="12 13">
    <name type="scientific">Erysipelothrix piscisicarius</name>
    <dbReference type="NCBI Taxonomy" id="2485784"/>
    <lineage>
        <taxon>Bacteria</taxon>
        <taxon>Bacillati</taxon>
        <taxon>Bacillota</taxon>
        <taxon>Erysipelotrichia</taxon>
        <taxon>Erysipelotrichales</taxon>
        <taxon>Erysipelotrichaceae</taxon>
        <taxon>Erysipelothrix</taxon>
    </lineage>
</organism>
<evidence type="ECO:0000259" key="11">
    <source>
        <dbReference type="Pfam" id="PF17210"/>
    </source>
</evidence>
<dbReference type="InterPro" id="IPR019931">
    <property type="entry name" value="LPXTG_anchor"/>
</dbReference>
<feature type="region of interest" description="Disordered" evidence="6">
    <location>
        <begin position="66"/>
        <end position="90"/>
    </location>
</feature>
<evidence type="ECO:0000256" key="5">
    <source>
        <dbReference type="ARBA" id="ARBA00023088"/>
    </source>
</evidence>
<evidence type="ECO:0000256" key="4">
    <source>
        <dbReference type="ARBA" id="ARBA00022729"/>
    </source>
</evidence>
<dbReference type="Gene3D" id="2.60.40.10">
    <property type="entry name" value="Immunoglobulins"/>
    <property type="match status" value="4"/>
</dbReference>
<evidence type="ECO:0000256" key="2">
    <source>
        <dbReference type="ARBA" id="ARBA00022512"/>
    </source>
</evidence>
<gene>
    <name evidence="12" type="ORF">EEI45_08515</name>
</gene>
<accession>A0A3S8RPL1</accession>
<evidence type="ECO:0000259" key="10">
    <source>
        <dbReference type="Pfam" id="PF02368"/>
    </source>
</evidence>
<keyword evidence="7" id="KW-0472">Membrane</keyword>
<evidence type="ECO:0000313" key="13">
    <source>
        <dbReference type="Proteomes" id="UP000278804"/>
    </source>
</evidence>
<keyword evidence="7" id="KW-1133">Transmembrane helix</keyword>
<evidence type="ECO:0000256" key="8">
    <source>
        <dbReference type="SAM" id="SignalP"/>
    </source>
</evidence>